<protein>
    <submittedName>
        <fullName evidence="1">Uncharacterized protein</fullName>
    </submittedName>
</protein>
<keyword evidence="2" id="KW-1185">Reference proteome</keyword>
<feature type="non-terminal residue" evidence="1">
    <location>
        <position position="78"/>
    </location>
</feature>
<organism evidence="1 2">
    <name type="scientific">Microthyrium microscopicum</name>
    <dbReference type="NCBI Taxonomy" id="703497"/>
    <lineage>
        <taxon>Eukaryota</taxon>
        <taxon>Fungi</taxon>
        <taxon>Dikarya</taxon>
        <taxon>Ascomycota</taxon>
        <taxon>Pezizomycotina</taxon>
        <taxon>Dothideomycetes</taxon>
        <taxon>Dothideomycetes incertae sedis</taxon>
        <taxon>Microthyriales</taxon>
        <taxon>Microthyriaceae</taxon>
        <taxon>Microthyrium</taxon>
    </lineage>
</organism>
<evidence type="ECO:0000313" key="2">
    <source>
        <dbReference type="Proteomes" id="UP000799302"/>
    </source>
</evidence>
<dbReference type="Proteomes" id="UP000799302">
    <property type="component" value="Unassembled WGS sequence"/>
</dbReference>
<proteinExistence type="predicted"/>
<accession>A0A6A6UQ04</accession>
<dbReference type="EMBL" id="MU004230">
    <property type="protein sequence ID" value="KAF2674369.1"/>
    <property type="molecule type" value="Genomic_DNA"/>
</dbReference>
<name>A0A6A6UQ04_9PEZI</name>
<sequence length="78" mass="8378">MANKALDKRAERLGAKEADGTAPSILPTRYGFSSLRLLGLLVLCFSSFRFGMPSVHVSSPCSCFAPVVGFGKLEGFYC</sequence>
<gene>
    <name evidence="1" type="ORF">BT63DRAFT_419665</name>
</gene>
<evidence type="ECO:0000313" key="1">
    <source>
        <dbReference type="EMBL" id="KAF2674369.1"/>
    </source>
</evidence>
<reference evidence="1" key="1">
    <citation type="journal article" date="2020" name="Stud. Mycol.">
        <title>101 Dothideomycetes genomes: a test case for predicting lifestyles and emergence of pathogens.</title>
        <authorList>
            <person name="Haridas S."/>
            <person name="Albert R."/>
            <person name="Binder M."/>
            <person name="Bloem J."/>
            <person name="Labutti K."/>
            <person name="Salamov A."/>
            <person name="Andreopoulos B."/>
            <person name="Baker S."/>
            <person name="Barry K."/>
            <person name="Bills G."/>
            <person name="Bluhm B."/>
            <person name="Cannon C."/>
            <person name="Castanera R."/>
            <person name="Culley D."/>
            <person name="Daum C."/>
            <person name="Ezra D."/>
            <person name="Gonzalez J."/>
            <person name="Henrissat B."/>
            <person name="Kuo A."/>
            <person name="Liang C."/>
            <person name="Lipzen A."/>
            <person name="Lutzoni F."/>
            <person name="Magnuson J."/>
            <person name="Mondo S."/>
            <person name="Nolan M."/>
            <person name="Ohm R."/>
            <person name="Pangilinan J."/>
            <person name="Park H.-J."/>
            <person name="Ramirez L."/>
            <person name="Alfaro M."/>
            <person name="Sun H."/>
            <person name="Tritt A."/>
            <person name="Yoshinaga Y."/>
            <person name="Zwiers L.-H."/>
            <person name="Turgeon B."/>
            <person name="Goodwin S."/>
            <person name="Spatafora J."/>
            <person name="Crous P."/>
            <person name="Grigoriev I."/>
        </authorList>
    </citation>
    <scope>NUCLEOTIDE SEQUENCE</scope>
    <source>
        <strain evidence="1">CBS 115976</strain>
    </source>
</reference>
<dbReference type="AlphaFoldDB" id="A0A6A6UQ04"/>